<gene>
    <name evidence="3" type="ORF">HNY73_018052</name>
</gene>
<organism evidence="3 4">
    <name type="scientific">Argiope bruennichi</name>
    <name type="common">Wasp spider</name>
    <name type="synonym">Aranea bruennichi</name>
    <dbReference type="NCBI Taxonomy" id="94029"/>
    <lineage>
        <taxon>Eukaryota</taxon>
        <taxon>Metazoa</taxon>
        <taxon>Ecdysozoa</taxon>
        <taxon>Arthropoda</taxon>
        <taxon>Chelicerata</taxon>
        <taxon>Arachnida</taxon>
        <taxon>Araneae</taxon>
        <taxon>Araneomorphae</taxon>
        <taxon>Entelegynae</taxon>
        <taxon>Araneoidea</taxon>
        <taxon>Araneidae</taxon>
        <taxon>Argiope</taxon>
    </lineage>
</organism>
<keyword evidence="4" id="KW-1185">Reference proteome</keyword>
<reference evidence="3" key="2">
    <citation type="submission" date="2020-06" db="EMBL/GenBank/DDBJ databases">
        <authorList>
            <person name="Sheffer M."/>
        </authorList>
    </citation>
    <scope>NUCLEOTIDE SEQUENCE</scope>
</reference>
<feature type="compositionally biased region" description="Basic and acidic residues" evidence="1">
    <location>
        <begin position="373"/>
        <end position="395"/>
    </location>
</feature>
<dbReference type="Gene3D" id="1.10.10.10">
    <property type="entry name" value="Winged helix-like DNA-binding domain superfamily/Winged helix DNA-binding domain"/>
    <property type="match status" value="1"/>
</dbReference>
<feature type="compositionally biased region" description="Basic residues" evidence="1">
    <location>
        <begin position="188"/>
        <end position="202"/>
    </location>
</feature>
<evidence type="ECO:0000313" key="3">
    <source>
        <dbReference type="EMBL" id="KAF8770540.1"/>
    </source>
</evidence>
<dbReference type="PROSITE" id="PS51507">
    <property type="entry name" value="IRF_2"/>
    <property type="match status" value="1"/>
</dbReference>
<feature type="region of interest" description="Disordered" evidence="1">
    <location>
        <begin position="178"/>
        <end position="226"/>
    </location>
</feature>
<dbReference type="EMBL" id="JABXBU010002228">
    <property type="protein sequence ID" value="KAF8770540.1"/>
    <property type="molecule type" value="Genomic_DNA"/>
</dbReference>
<reference evidence="3" key="1">
    <citation type="journal article" date="2020" name="bioRxiv">
        <title>Chromosome-level reference genome of the European wasp spider Argiope bruennichi: a resource for studies on range expansion and evolutionary adaptation.</title>
        <authorList>
            <person name="Sheffer M.M."/>
            <person name="Hoppe A."/>
            <person name="Krehenwinkel H."/>
            <person name="Uhl G."/>
            <person name="Kuss A.W."/>
            <person name="Jensen L."/>
            <person name="Jensen C."/>
            <person name="Gillespie R.G."/>
            <person name="Hoff K.J."/>
            <person name="Prost S."/>
        </authorList>
    </citation>
    <scope>NUCLEOTIDE SEQUENCE</scope>
</reference>
<feature type="compositionally biased region" description="Polar residues" evidence="1">
    <location>
        <begin position="338"/>
        <end position="356"/>
    </location>
</feature>
<dbReference type="AlphaFoldDB" id="A0A8T0ED17"/>
<evidence type="ECO:0000313" key="4">
    <source>
        <dbReference type="Proteomes" id="UP000807504"/>
    </source>
</evidence>
<feature type="domain" description="IRF tryptophan pentad repeat" evidence="2">
    <location>
        <begin position="3"/>
        <end position="131"/>
    </location>
</feature>
<name>A0A8T0ED17_ARGBR</name>
<feature type="compositionally biased region" description="Polar residues" evidence="1">
    <location>
        <begin position="216"/>
        <end position="226"/>
    </location>
</feature>
<dbReference type="GO" id="GO:0000976">
    <property type="term" value="F:transcription cis-regulatory region binding"/>
    <property type="evidence" value="ECO:0007669"/>
    <property type="project" value="InterPro"/>
</dbReference>
<dbReference type="SUPFAM" id="SSF46785">
    <property type="entry name" value="Winged helix' DNA-binding domain"/>
    <property type="match status" value="1"/>
</dbReference>
<comment type="caution">
    <text evidence="3">The sequence shown here is derived from an EMBL/GenBank/DDBJ whole genome shotgun (WGS) entry which is preliminary data.</text>
</comment>
<dbReference type="InterPro" id="IPR036388">
    <property type="entry name" value="WH-like_DNA-bd_sf"/>
</dbReference>
<feature type="region of interest" description="Disordered" evidence="1">
    <location>
        <begin position="277"/>
        <end position="400"/>
    </location>
</feature>
<accession>A0A8T0ED17</accession>
<feature type="compositionally biased region" description="Polar residues" evidence="1">
    <location>
        <begin position="538"/>
        <end position="548"/>
    </location>
</feature>
<dbReference type="InterPro" id="IPR001346">
    <property type="entry name" value="Interferon_reg_fact_DNA-bd_dom"/>
</dbReference>
<protein>
    <recommendedName>
        <fullName evidence="2">IRF tryptophan pentad repeat domain-containing protein</fullName>
    </recommendedName>
</protein>
<feature type="region of interest" description="Disordered" evidence="1">
    <location>
        <begin position="470"/>
        <end position="555"/>
    </location>
</feature>
<evidence type="ECO:0000256" key="1">
    <source>
        <dbReference type="SAM" id="MobiDB-lite"/>
    </source>
</evidence>
<sequence>MGIRLIQDFIIPALDQGTYGDLLKWDSRPGVFMIKWTHKARSSWSEEDSRVFIKMKSQEYSEMNENNLNEKLYNTRKVNCFAWDTLKGRPIPRKHQEFVDSKQRLRAALRNLKNIEDLPSSGEYRRYQINDYQEQRETEKKVDLPCVPIKVNDLPVLPKRKSSRKIKIEKCMYYEDSSSDSWTPGFKPSRKSKKQANHRRNTHLKETRECCETEQPGPSTSKSNQCKIAEKDKDKIYELYASHFPKNETIPKAGETYIIKPKKEKDIVPKEETGAIPKRETGAIPKRGTSAFPKSDASTIPTKETGAIPKRNKSATSQRETGAILQRETGATPKRNKGATSQRETGSILQRETGATSKRETGAIPQKEMGAIPEKETGAIQKKETGAIQKKETGASRKARLPRSLACILESQNINYDKSIEPRRKTKVSQEVWASTLDMNPEPKYYPEENQPTGWALSVDMNKEPKYHPKENQMELNIPQEPTITSKCNEKSKNRPKKKASKNKKKSEESVPSTEPSLEFRLPIKQEVVDDPNEELHSFTTNAPSDNNARLEEPGAKHEPIKDEILEEPLFSTHAEAWGSRYNEEFFSARYDEDYLTRSYIENERDRVWFNGKGASDHVFEIEPLFPENEPPMTVLGVELNALENFLRNNETI</sequence>
<proteinExistence type="predicted"/>
<dbReference type="InterPro" id="IPR036390">
    <property type="entry name" value="WH_DNA-bd_sf"/>
</dbReference>
<evidence type="ECO:0000259" key="2">
    <source>
        <dbReference type="PROSITE" id="PS51507"/>
    </source>
</evidence>
<feature type="compositionally biased region" description="Basic residues" evidence="1">
    <location>
        <begin position="494"/>
        <end position="505"/>
    </location>
</feature>
<dbReference type="Proteomes" id="UP000807504">
    <property type="component" value="Unassembled WGS sequence"/>
</dbReference>